<protein>
    <recommendedName>
        <fullName evidence="6">MHD1 domain-containing protein</fullName>
    </recommendedName>
</protein>
<evidence type="ECO:0000259" key="2">
    <source>
        <dbReference type="PROSITE" id="PS51258"/>
    </source>
</evidence>
<name>A0AAN8V605_9MAGN</name>
<dbReference type="PROSITE" id="PS51258">
    <property type="entry name" value="MHD1"/>
    <property type="match status" value="1"/>
</dbReference>
<keyword evidence="5" id="KW-1185">Reference proteome</keyword>
<reference evidence="4 5" key="1">
    <citation type="submission" date="2023-12" db="EMBL/GenBank/DDBJ databases">
        <title>A high-quality genome assembly for Dillenia turbinata (Dilleniales).</title>
        <authorList>
            <person name="Chanderbali A."/>
        </authorList>
    </citation>
    <scope>NUCLEOTIDE SEQUENCE [LARGE SCALE GENOMIC DNA]</scope>
    <source>
        <strain evidence="4">LSX21</strain>
        <tissue evidence="4">Leaf</tissue>
    </source>
</reference>
<dbReference type="Pfam" id="PF25761">
    <property type="entry name" value="TPR_PATROL1"/>
    <property type="match status" value="1"/>
</dbReference>
<feature type="region of interest" description="Disordered" evidence="1">
    <location>
        <begin position="696"/>
        <end position="724"/>
    </location>
</feature>
<sequence>MAHLFGERSQGQSKREKTMSSSLSSLSLSAPVSDLPSPFGDLTTTLSDTDIRETAYEIFVAVCRTSAGKPLSYTSQSSPSPSQPQPSPPASDSPSFQRSLTSTAASKMKKALGLKSSSSGSKNSPGKEISPAKSVKKPVTVGELMRVQMRVSENVDTRIRRGLLRISASQLGKRVESTVLPLEFLQQFKASDFTDQREYDAWQKRNLRVLEAGLLLHPRSPVEKSDAAAQQLRKIIRGALERPIETGKNNESMQVLRSAVTSLACRSTDGFSDFCHWADGFPLNLRLYEVLLESCFDVNEETSIIEEVDELMELIKKTWGILGINQMLHNLCFTWVLFNCFVATGQVESDLLDAANGQLAEVAKDAKATKDPMYSKILSSTLSAILGWSEKRLLAYHDTFDGGNLESMQSIVSLGVSAAKILVEDLSNEYRRKRKGEVDVARNRIDTYIRSSLRTAFAQASLTMMEKADSSRRASRNQLNPTPVLAILAKDVGDLAAKERELFSPILKGWHPFAAGVAVATLHACYGNELKQFVSGITELTPDAVQVLRAADKLEKDLVLVAVEDSVDSDDGGKAIIREMPPYEAEGAIVNLVKAWIKTRVDRLKEWVDRNLQQEVWNPRANKDGFAPSAVEILRIIDEILDSFFQLPIPMHPAILPDLIAGLDRCLQYYATKAKSGCGTRNTFVPTMPALTRCTTGSKLQGVRKKKEKSHNGQRKNPPGATMNGDNAFGVPQLCVRINTLQRLRSELEVLEKRVITHLRNCESAHADDFSNGLEKKFDLTPDACVESIQLVSEALAYKIVFHDLSHVLWDGLYVGDPSSSRIEPFLQELEQSLLLISETINDRVRTRIISDIMRASFDGFLLVLLAGGPSRAFTQQDSHIIEDDFKNLKDLFWANGDGLPVELIDKYSTTVRAVIPLFRADTDSLIERFRQVTIEAYGSSARSRLPLPATSGQWNPTEPNTLLRILCYRNDERATRFLKKTYNLPKKL</sequence>
<feature type="region of interest" description="Disordered" evidence="1">
    <location>
        <begin position="1"/>
        <end position="47"/>
    </location>
</feature>
<comment type="caution">
    <text evidence="4">The sequence shown here is derived from an EMBL/GenBank/DDBJ whole genome shotgun (WGS) entry which is preliminary data.</text>
</comment>
<evidence type="ECO:0000259" key="3">
    <source>
        <dbReference type="PROSITE" id="PS51259"/>
    </source>
</evidence>
<dbReference type="PROSITE" id="PS51259">
    <property type="entry name" value="MHD2"/>
    <property type="match status" value="1"/>
</dbReference>
<gene>
    <name evidence="4" type="ORF">RJ641_005945</name>
</gene>
<feature type="compositionally biased region" description="Low complexity" evidence="1">
    <location>
        <begin position="113"/>
        <end position="127"/>
    </location>
</feature>
<dbReference type="Proteomes" id="UP001370490">
    <property type="component" value="Unassembled WGS sequence"/>
</dbReference>
<organism evidence="4 5">
    <name type="scientific">Dillenia turbinata</name>
    <dbReference type="NCBI Taxonomy" id="194707"/>
    <lineage>
        <taxon>Eukaryota</taxon>
        <taxon>Viridiplantae</taxon>
        <taxon>Streptophyta</taxon>
        <taxon>Embryophyta</taxon>
        <taxon>Tracheophyta</taxon>
        <taxon>Spermatophyta</taxon>
        <taxon>Magnoliopsida</taxon>
        <taxon>eudicotyledons</taxon>
        <taxon>Gunneridae</taxon>
        <taxon>Pentapetalae</taxon>
        <taxon>Dilleniales</taxon>
        <taxon>Dilleniaceae</taxon>
        <taxon>Dillenia</taxon>
    </lineage>
</organism>
<dbReference type="InterPro" id="IPR057984">
    <property type="entry name" value="PATROL1_C"/>
</dbReference>
<feature type="domain" description="MHD1" evidence="2">
    <location>
        <begin position="545"/>
        <end position="688"/>
    </location>
</feature>
<evidence type="ECO:0000313" key="4">
    <source>
        <dbReference type="EMBL" id="KAK6927354.1"/>
    </source>
</evidence>
<dbReference type="PANTHER" id="PTHR31280">
    <property type="entry name" value="PROTEIN UNC-13 HOMOLOG"/>
    <property type="match status" value="1"/>
</dbReference>
<dbReference type="InterPro" id="IPR014772">
    <property type="entry name" value="Munc13_dom-2"/>
</dbReference>
<dbReference type="PANTHER" id="PTHR31280:SF4">
    <property type="entry name" value="ELONGATION FACTOR TS (DUF810)"/>
    <property type="match status" value="1"/>
</dbReference>
<dbReference type="AlphaFoldDB" id="A0AAN8V605"/>
<feature type="compositionally biased region" description="Basic residues" evidence="1">
    <location>
        <begin position="702"/>
        <end position="714"/>
    </location>
</feature>
<feature type="region of interest" description="Disordered" evidence="1">
    <location>
        <begin position="70"/>
        <end position="135"/>
    </location>
</feature>
<dbReference type="InterPro" id="IPR014770">
    <property type="entry name" value="Munc13_1"/>
</dbReference>
<evidence type="ECO:0000313" key="5">
    <source>
        <dbReference type="Proteomes" id="UP001370490"/>
    </source>
</evidence>
<proteinExistence type="predicted"/>
<evidence type="ECO:0000256" key="1">
    <source>
        <dbReference type="SAM" id="MobiDB-lite"/>
    </source>
</evidence>
<dbReference type="Gene3D" id="1.10.357.50">
    <property type="match status" value="1"/>
</dbReference>
<dbReference type="InterPro" id="IPR008528">
    <property type="entry name" value="unc-13_homologue"/>
</dbReference>
<dbReference type="EMBL" id="JBAMMX010000014">
    <property type="protein sequence ID" value="KAK6927354.1"/>
    <property type="molecule type" value="Genomic_DNA"/>
</dbReference>
<evidence type="ECO:0008006" key="6">
    <source>
        <dbReference type="Google" id="ProtNLM"/>
    </source>
</evidence>
<accession>A0AAN8V605</accession>
<feature type="domain" description="MHD2" evidence="3">
    <location>
        <begin position="820"/>
        <end position="930"/>
    </location>
</feature>
<feature type="compositionally biased region" description="Pro residues" evidence="1">
    <location>
        <begin position="81"/>
        <end position="91"/>
    </location>
</feature>
<feature type="compositionally biased region" description="Low complexity" evidence="1">
    <location>
        <begin position="20"/>
        <end position="38"/>
    </location>
</feature>